<protein>
    <recommendedName>
        <fullName evidence="4">HTH araC/xylS-type domain-containing protein</fullName>
    </recommendedName>
</protein>
<evidence type="ECO:0000256" key="1">
    <source>
        <dbReference type="ARBA" id="ARBA00023015"/>
    </source>
</evidence>
<dbReference type="InterPro" id="IPR009057">
    <property type="entry name" value="Homeodomain-like_sf"/>
</dbReference>
<evidence type="ECO:0000256" key="2">
    <source>
        <dbReference type="ARBA" id="ARBA00023125"/>
    </source>
</evidence>
<dbReference type="GO" id="GO:0043565">
    <property type="term" value="F:sequence-specific DNA binding"/>
    <property type="evidence" value="ECO:0007669"/>
    <property type="project" value="InterPro"/>
</dbReference>
<organism evidence="5 6">
    <name type="scientific">Flavobacterium columnare</name>
    <dbReference type="NCBI Taxonomy" id="996"/>
    <lineage>
        <taxon>Bacteria</taxon>
        <taxon>Pseudomonadati</taxon>
        <taxon>Bacteroidota</taxon>
        <taxon>Flavobacteriia</taxon>
        <taxon>Flavobacteriales</taxon>
        <taxon>Flavobacteriaceae</taxon>
        <taxon>Flavobacterium</taxon>
    </lineage>
</organism>
<dbReference type="PROSITE" id="PS01124">
    <property type="entry name" value="HTH_ARAC_FAMILY_2"/>
    <property type="match status" value="1"/>
</dbReference>
<dbReference type="InterPro" id="IPR018062">
    <property type="entry name" value="HTH_AraC-typ_CS"/>
</dbReference>
<comment type="caution">
    <text evidence="5">The sequence shown here is derived from an EMBL/GenBank/DDBJ whole genome shotgun (WGS) entry which is preliminary data.</text>
</comment>
<dbReference type="Gene3D" id="1.10.10.60">
    <property type="entry name" value="Homeodomain-like"/>
    <property type="match status" value="1"/>
</dbReference>
<dbReference type="SUPFAM" id="SSF46689">
    <property type="entry name" value="Homeodomain-like"/>
    <property type="match status" value="1"/>
</dbReference>
<accession>A0A246G838</accession>
<name>A0A246G838_9FLAO</name>
<dbReference type="SMART" id="SM00342">
    <property type="entry name" value="HTH_ARAC"/>
    <property type="match status" value="1"/>
</dbReference>
<keyword evidence="2" id="KW-0238">DNA-binding</keyword>
<keyword evidence="1" id="KW-0805">Transcription regulation</keyword>
<proteinExistence type="predicted"/>
<reference evidence="5 6" key="1">
    <citation type="journal article" date="2017" name="Infect. Genet. Evol.">
        <title>Comparative genome analysis of fish pathogen Flavobacterium columnare reveals extensive sequence diversity within the species.</title>
        <authorList>
            <person name="Kayansamruaj P."/>
            <person name="Dong H.T."/>
            <person name="Hirono I."/>
            <person name="Kondo H."/>
            <person name="Senapin S."/>
            <person name="Rodkhum C."/>
        </authorList>
    </citation>
    <scope>NUCLEOTIDE SEQUENCE [LARGE SCALE GENOMIC DNA]</scope>
    <source>
        <strain evidence="5 6">1214</strain>
    </source>
</reference>
<gene>
    <name evidence="5" type="ORF">BWK62_13060</name>
</gene>
<dbReference type="GO" id="GO:0003700">
    <property type="term" value="F:DNA-binding transcription factor activity"/>
    <property type="evidence" value="ECO:0007669"/>
    <property type="project" value="InterPro"/>
</dbReference>
<dbReference type="EMBL" id="MTCY01000052">
    <property type="protein sequence ID" value="OWP74932.1"/>
    <property type="molecule type" value="Genomic_DNA"/>
</dbReference>
<keyword evidence="3" id="KW-0804">Transcription</keyword>
<dbReference type="PROSITE" id="PS00041">
    <property type="entry name" value="HTH_ARAC_FAMILY_1"/>
    <property type="match status" value="1"/>
</dbReference>
<dbReference type="InterPro" id="IPR018060">
    <property type="entry name" value="HTH_AraC"/>
</dbReference>
<evidence type="ECO:0000259" key="4">
    <source>
        <dbReference type="PROSITE" id="PS01124"/>
    </source>
</evidence>
<dbReference type="Pfam" id="PF12833">
    <property type="entry name" value="HTH_18"/>
    <property type="match status" value="1"/>
</dbReference>
<evidence type="ECO:0000256" key="3">
    <source>
        <dbReference type="ARBA" id="ARBA00023163"/>
    </source>
</evidence>
<evidence type="ECO:0000313" key="6">
    <source>
        <dbReference type="Proteomes" id="UP000198034"/>
    </source>
</evidence>
<sequence>MYNNGMNFPITDLLSFSEIKANDSEYFNIKFSNEFIIIWTESEIKLKIDNKEIQLPKDSILFVNDISTIEINKKPNIKYLTFKKDFLFKYKTSINTEYFTKLFYNTNANTIIHLSPNSKKDDHFRQTWQIIGYLSKNESKCCPSIVLNLLEYILIFGVYKVKMIMPNNLQLEYEVLILRKYHILVEENYKDIATVKNYAELLNVSPKTLYNIFKKYNLGTPFKKIKNRRVLQIKILLENTEKSIKEIAEELNFSDIHSLSSFFKSETGLAPSLFRKNILKKGNKF</sequence>
<dbReference type="PANTHER" id="PTHR43280">
    <property type="entry name" value="ARAC-FAMILY TRANSCRIPTIONAL REGULATOR"/>
    <property type="match status" value="1"/>
</dbReference>
<dbReference type="Proteomes" id="UP000198034">
    <property type="component" value="Unassembled WGS sequence"/>
</dbReference>
<dbReference type="AlphaFoldDB" id="A0A246G838"/>
<feature type="domain" description="HTH araC/xylS-type" evidence="4">
    <location>
        <begin position="179"/>
        <end position="277"/>
    </location>
</feature>
<evidence type="ECO:0000313" key="5">
    <source>
        <dbReference type="EMBL" id="OWP74932.1"/>
    </source>
</evidence>
<dbReference type="OrthoDB" id="2666928at2"/>
<dbReference type="PANTHER" id="PTHR43280:SF32">
    <property type="entry name" value="TRANSCRIPTIONAL REGULATORY PROTEIN"/>
    <property type="match status" value="1"/>
</dbReference>